<dbReference type="HAMAP" id="MF_01845">
    <property type="entry name" value="UPF0597"/>
    <property type="match status" value="1"/>
</dbReference>
<evidence type="ECO:0000259" key="2">
    <source>
        <dbReference type="Pfam" id="PF03313"/>
    </source>
</evidence>
<keyword evidence="4" id="KW-1185">Reference proteome</keyword>
<evidence type="ECO:0000313" key="4">
    <source>
        <dbReference type="Proteomes" id="UP000576082"/>
    </source>
</evidence>
<gene>
    <name evidence="3" type="ORF">HHU12_26400</name>
</gene>
<proteinExistence type="inferred from homology"/>
<dbReference type="GO" id="GO:0019450">
    <property type="term" value="P:L-cysteine catabolic process to pyruvate"/>
    <property type="evidence" value="ECO:0007669"/>
    <property type="project" value="TreeGrafter"/>
</dbReference>
<evidence type="ECO:0000313" key="3">
    <source>
        <dbReference type="EMBL" id="NME71526.1"/>
    </source>
</evidence>
<dbReference type="AlphaFoldDB" id="A0A7X9RZE9"/>
<dbReference type="Proteomes" id="UP000576082">
    <property type="component" value="Unassembled WGS sequence"/>
</dbReference>
<dbReference type="GO" id="GO:0080146">
    <property type="term" value="F:L-cysteine desulfhydrase activity"/>
    <property type="evidence" value="ECO:0007669"/>
    <property type="project" value="TreeGrafter"/>
</dbReference>
<reference evidence="3 4" key="1">
    <citation type="submission" date="2020-04" db="EMBL/GenBank/DDBJ databases">
        <title>Flammeovirga sp. SR4, a novel species isolated from seawater.</title>
        <authorList>
            <person name="Wang X."/>
        </authorList>
    </citation>
    <scope>NUCLEOTIDE SEQUENCE [LARGE SCALE GENOMIC DNA]</scope>
    <source>
        <strain evidence="3 4">ATCC 23126</strain>
    </source>
</reference>
<dbReference type="PANTHER" id="PTHR30501:SF2">
    <property type="entry name" value="UPF0597 PROTEIN YHAM"/>
    <property type="match status" value="1"/>
</dbReference>
<protein>
    <recommendedName>
        <fullName evidence="1">UPF0597 protein HHU12_26400</fullName>
    </recommendedName>
</protein>
<evidence type="ECO:0000256" key="1">
    <source>
        <dbReference type="HAMAP-Rule" id="MF_01845"/>
    </source>
</evidence>
<organism evidence="3 4">
    <name type="scientific">Flammeovirga aprica JL-4</name>
    <dbReference type="NCBI Taxonomy" id="694437"/>
    <lineage>
        <taxon>Bacteria</taxon>
        <taxon>Pseudomonadati</taxon>
        <taxon>Bacteroidota</taxon>
        <taxon>Cytophagia</taxon>
        <taxon>Cytophagales</taxon>
        <taxon>Flammeovirgaceae</taxon>
        <taxon>Flammeovirga</taxon>
    </lineage>
</organism>
<dbReference type="EMBL" id="JABANE010000102">
    <property type="protein sequence ID" value="NME71526.1"/>
    <property type="molecule type" value="Genomic_DNA"/>
</dbReference>
<dbReference type="InterPro" id="IPR021144">
    <property type="entry name" value="UPF0597"/>
</dbReference>
<dbReference type="PANTHER" id="PTHR30501">
    <property type="entry name" value="UPF0597 PROTEIN YHAM"/>
    <property type="match status" value="1"/>
</dbReference>
<dbReference type="PIRSF" id="PIRSF006054">
    <property type="entry name" value="UCP006054"/>
    <property type="match status" value="1"/>
</dbReference>
<dbReference type="RefSeq" id="WP_169659740.1">
    <property type="nucleotide sequence ID" value="NZ_JABANE010000102.1"/>
</dbReference>
<sequence length="430" mass="45787">MNISDKEQKQIIKILEEEIVPAEGCTEPIAIAFAASKAVEVLEQKPEIIRIYVSGNILKNAKSVIVPNSGGMAGIEVAAAMGAMAGDASKDLLVISNVTEEDMLGVRALIETGNVTLEVVPNNITLYVMIEVQNGEEKASVEIKHTHTNITKVTRNEEVLIDQPCNDVDFNSSLTDRSILTIEKIVEMANHIDIELIAPLFEKVYQFNSRIAEEGLTQKYGVNIGACIQENIKKGIYGDDQRNRSASYAAAGSDARMGGCALPVMTTSGSGNQGMTASLPVIRYCIDQNRTKEEMYRALMVSHLSTVHIKTNVGRLSAYCGVMTASAAVSGALVYLDGGCVDQVQNGIINTLGNVSGVICDGANASCASKIASGIYAAFDGAMLSQIGNVFTSSDGIVDTSCEETIQNVGTLAQQGMKGTDITILDIMTK</sequence>
<accession>A0A7X9RZE9</accession>
<feature type="domain" description="Serine dehydratase-like alpha subunit" evidence="2">
    <location>
        <begin position="178"/>
        <end position="425"/>
    </location>
</feature>
<dbReference type="Pfam" id="PF03313">
    <property type="entry name" value="SDH_alpha"/>
    <property type="match status" value="1"/>
</dbReference>
<comment type="similarity">
    <text evidence="1">Belongs to the UPF0597 family.</text>
</comment>
<comment type="caution">
    <text evidence="3">The sequence shown here is derived from an EMBL/GenBank/DDBJ whole genome shotgun (WGS) entry which is preliminary data.</text>
</comment>
<dbReference type="InterPro" id="IPR005130">
    <property type="entry name" value="Ser_deHydtase-like_asu"/>
</dbReference>
<name>A0A7X9RZE9_9BACT</name>